<evidence type="ECO:0000313" key="2">
    <source>
        <dbReference type="Proteomes" id="UP001281147"/>
    </source>
</evidence>
<name>A0ACC3NJ48_9PEZI</name>
<organism evidence="1 2">
    <name type="scientific">Vermiconidia calcicola</name>
    <dbReference type="NCBI Taxonomy" id="1690605"/>
    <lineage>
        <taxon>Eukaryota</taxon>
        <taxon>Fungi</taxon>
        <taxon>Dikarya</taxon>
        <taxon>Ascomycota</taxon>
        <taxon>Pezizomycotina</taxon>
        <taxon>Dothideomycetes</taxon>
        <taxon>Dothideomycetidae</taxon>
        <taxon>Mycosphaerellales</taxon>
        <taxon>Extremaceae</taxon>
        <taxon>Vermiconidia</taxon>
    </lineage>
</organism>
<gene>
    <name evidence="1" type="ORF">LTR37_005795</name>
</gene>
<proteinExistence type="predicted"/>
<dbReference type="Proteomes" id="UP001281147">
    <property type="component" value="Unassembled WGS sequence"/>
</dbReference>
<evidence type="ECO:0000313" key="1">
    <source>
        <dbReference type="EMBL" id="KAK3717406.1"/>
    </source>
</evidence>
<reference evidence="1" key="1">
    <citation type="submission" date="2023-07" db="EMBL/GenBank/DDBJ databases">
        <title>Black Yeasts Isolated from many extreme environments.</title>
        <authorList>
            <person name="Coleine C."/>
            <person name="Stajich J.E."/>
            <person name="Selbmann L."/>
        </authorList>
    </citation>
    <scope>NUCLEOTIDE SEQUENCE</scope>
    <source>
        <strain evidence="1">CCFEE 5714</strain>
    </source>
</reference>
<dbReference type="EMBL" id="JAUTXU010000037">
    <property type="protein sequence ID" value="KAK3717406.1"/>
    <property type="molecule type" value="Genomic_DNA"/>
</dbReference>
<protein>
    <submittedName>
        <fullName evidence="1">Uncharacterized protein</fullName>
    </submittedName>
</protein>
<keyword evidence="2" id="KW-1185">Reference proteome</keyword>
<accession>A0ACC3NJ48</accession>
<sequence length="59" mass="6439">MDSSMCSTTHVAFGDEHMSLDSTRTLANSFDSRSRGISIVVEDQASDWLYQLAVGVIAE</sequence>
<comment type="caution">
    <text evidence="1">The sequence shown here is derived from an EMBL/GenBank/DDBJ whole genome shotgun (WGS) entry which is preliminary data.</text>
</comment>